<dbReference type="GO" id="GO:1990745">
    <property type="term" value="C:EARP complex"/>
    <property type="evidence" value="ECO:0007669"/>
    <property type="project" value="TreeGrafter"/>
</dbReference>
<dbReference type="PANTHER" id="PTHR15954">
    <property type="entry name" value="VACUOLAR PROTEIN SORTING-ASSOCIATED PROTEIN 51 HOMOLOG"/>
    <property type="match status" value="1"/>
</dbReference>
<dbReference type="InterPro" id="IPR039481">
    <property type="entry name" value="EXOC2/Sec5_N_dom"/>
</dbReference>
<feature type="non-terminal residue" evidence="6">
    <location>
        <position position="708"/>
    </location>
</feature>
<dbReference type="AlphaFoldDB" id="A0A6V7GWS7"/>
<evidence type="ECO:0000256" key="3">
    <source>
        <dbReference type="ARBA" id="ARBA00022448"/>
    </source>
</evidence>
<dbReference type="GO" id="GO:0032456">
    <property type="term" value="P:endocytic recycling"/>
    <property type="evidence" value="ECO:0007669"/>
    <property type="project" value="TreeGrafter"/>
</dbReference>
<dbReference type="GO" id="GO:0015031">
    <property type="term" value="P:protein transport"/>
    <property type="evidence" value="ECO:0007669"/>
    <property type="project" value="UniProtKB-UniRule"/>
</dbReference>
<dbReference type="EMBL" id="CAJDYZ010001226">
    <property type="protein sequence ID" value="CAD1468737.1"/>
    <property type="molecule type" value="Genomic_DNA"/>
</dbReference>
<evidence type="ECO:0000313" key="6">
    <source>
        <dbReference type="EMBL" id="CAD1468737.1"/>
    </source>
</evidence>
<reference evidence="6" key="1">
    <citation type="submission" date="2020-07" db="EMBL/GenBank/DDBJ databases">
        <authorList>
            <person name="Nazaruddin N."/>
        </authorList>
    </citation>
    <scope>NUCLEOTIDE SEQUENCE</scope>
</reference>
<evidence type="ECO:0000256" key="2">
    <source>
        <dbReference type="ARBA" id="ARBA00016122"/>
    </source>
</evidence>
<keyword evidence="7" id="KW-1185">Reference proteome</keyword>
<dbReference type="GO" id="GO:0007030">
    <property type="term" value="P:Golgi organization"/>
    <property type="evidence" value="ECO:0007669"/>
    <property type="project" value="UniProtKB-UniRule"/>
</dbReference>
<keyword evidence="4" id="KW-0653">Protein transport</keyword>
<dbReference type="GO" id="GO:0048193">
    <property type="term" value="P:Golgi vesicle transport"/>
    <property type="evidence" value="ECO:0007669"/>
    <property type="project" value="TreeGrafter"/>
</dbReference>
<dbReference type="GO" id="GO:0016020">
    <property type="term" value="C:membrane"/>
    <property type="evidence" value="ECO:0007669"/>
    <property type="project" value="TreeGrafter"/>
</dbReference>
<accession>A0A6V7GWS7</accession>
<dbReference type="GO" id="GO:0042147">
    <property type="term" value="P:retrograde transport, endosome to Golgi"/>
    <property type="evidence" value="ECO:0007669"/>
    <property type="project" value="UniProtKB-UniRule"/>
</dbReference>
<dbReference type="PANTHER" id="PTHR15954:SF4">
    <property type="entry name" value="VACUOLAR PROTEIN SORTING-ASSOCIATED PROTEIN 51 HOMOLOG"/>
    <property type="match status" value="1"/>
</dbReference>
<evidence type="ECO:0000256" key="1">
    <source>
        <dbReference type="ARBA" id="ARBA00006080"/>
    </source>
</evidence>
<protein>
    <recommendedName>
        <fullName evidence="2 4">Vacuolar protein sorting-associated protein 51 homolog</fullName>
    </recommendedName>
</protein>
<keyword evidence="4" id="KW-0445">Lipid transport</keyword>
<evidence type="ECO:0000313" key="7">
    <source>
        <dbReference type="Proteomes" id="UP000752696"/>
    </source>
</evidence>
<dbReference type="GO" id="GO:0000938">
    <property type="term" value="C:GARP complex"/>
    <property type="evidence" value="ECO:0007669"/>
    <property type="project" value="UniProtKB-UniRule"/>
</dbReference>
<proteinExistence type="inferred from homology"/>
<comment type="subcellular location">
    <subcellularLocation>
        <location evidence="4">Golgi apparatus</location>
        <location evidence="4">trans-Golgi network</location>
    </subcellularLocation>
</comment>
<evidence type="ECO:0000259" key="5">
    <source>
        <dbReference type="Pfam" id="PF15469"/>
    </source>
</evidence>
<comment type="caution">
    <text evidence="6">The sequence shown here is derived from an EMBL/GenBank/DDBJ whole genome shotgun (WGS) entry which is preliminary data.</text>
</comment>
<dbReference type="OrthoDB" id="203678at2759"/>
<comment type="function">
    <text evidence="4">Acts as component of the GARP complex that is involved in retrograde transport from early and late endosomes to the trans-Golgi network (TGN).</text>
</comment>
<keyword evidence="3 4" id="KW-0813">Transport</keyword>
<evidence type="ECO:0000256" key="4">
    <source>
        <dbReference type="RuleBase" id="RU368010"/>
    </source>
</evidence>
<comment type="similarity">
    <text evidence="1 4">Belongs to the VPS51 family.</text>
</comment>
<dbReference type="GO" id="GO:0006869">
    <property type="term" value="P:lipid transport"/>
    <property type="evidence" value="ECO:0007669"/>
    <property type="project" value="UniProtKB-UniRule"/>
</dbReference>
<dbReference type="InterPro" id="IPR014812">
    <property type="entry name" value="Vps51"/>
</dbReference>
<gene>
    <name evidence="6" type="ORF">MHI_LOCUS65946</name>
</gene>
<dbReference type="Pfam" id="PF15469">
    <property type="entry name" value="Sec5"/>
    <property type="match status" value="1"/>
</dbReference>
<dbReference type="GO" id="GO:0005829">
    <property type="term" value="C:cytosol"/>
    <property type="evidence" value="ECO:0007669"/>
    <property type="project" value="GOC"/>
</dbReference>
<dbReference type="GO" id="GO:0007041">
    <property type="term" value="P:lysosomal transport"/>
    <property type="evidence" value="ECO:0007669"/>
    <property type="project" value="TreeGrafter"/>
</dbReference>
<dbReference type="Proteomes" id="UP000752696">
    <property type="component" value="Unassembled WGS sequence"/>
</dbReference>
<sequence>ECTLKQIMDHEAEIIKNTQILHSDMQTLVYENYNKFISATDTIRKMKTDFKEMEDNMDLLAKNMDSITSFSEQISSTLQGTRQQIAKLSSVHTLLKKLQFLFKLPGNLKDKMNEENYAQAVQDYIHAQRVLNQYGNMPSFQGIQKDCEDIVEELKSRLRMQFHKRDASTKSLAENVDLLLQLKEPADSLCAEFLTHADERLTEQLDVLKDMCENDIIEFVDMASSGFLSDLCLIVASYNDMFINRSPSEDNEFTDDFDTKAIARLNSYIMKNMKKYFDLIEKRVENVADTSILVKALDKFHRRLQAMNTLCKDTDFTRTGTNIVINAGRKQCCNHLDNLKSHLSETLVKVRQILTTKISQDGDNSLAELQALLIMPVIEKIKGVLQDLLVFLQPDLSFSLKTQFLQNFCVDEVREGLIVGFLHHLVITANGFCTGSDIPKFPPTLLLLLSKMCIEFKENNVKYLLTTTDDLFNMKQYTSSGNVITTESEICDKFQEAAQNLLNHYVRIQGLAVSQMLRKSVETRDWLHTIEPRTVRAVMKRVVEDVTLIDTQVAALYDDSDGQVDRSSDSSRKTHSVSVSRHHYRSSWSSYTPNHIDSSLVTNIHKLFSERIEIFSSVQFNKASILTGIIKISLKTFLECVRLRTFSKYGLQQIQVDTHYLQLYLWRFVSDENVVHFLLDEILGSAVHRCLEPVLMEPSVVDIICERG</sequence>
<comment type="subunit">
    <text evidence="4">Component of the Golgi-associated retrograde protein (GARP) complex.</text>
</comment>
<name>A0A6V7GWS7_9HYME</name>
<feature type="domain" description="Exocyst complex component EXOC2/Sec5 N-terminal" evidence="5">
    <location>
        <begin position="23"/>
        <end position="218"/>
    </location>
</feature>
<keyword evidence="4" id="KW-0333">Golgi apparatus</keyword>
<organism evidence="6 7">
    <name type="scientific">Heterotrigona itama</name>
    <dbReference type="NCBI Taxonomy" id="395501"/>
    <lineage>
        <taxon>Eukaryota</taxon>
        <taxon>Metazoa</taxon>
        <taxon>Ecdysozoa</taxon>
        <taxon>Arthropoda</taxon>
        <taxon>Hexapoda</taxon>
        <taxon>Insecta</taxon>
        <taxon>Pterygota</taxon>
        <taxon>Neoptera</taxon>
        <taxon>Endopterygota</taxon>
        <taxon>Hymenoptera</taxon>
        <taxon>Apocrita</taxon>
        <taxon>Aculeata</taxon>
        <taxon>Apoidea</taxon>
        <taxon>Anthophila</taxon>
        <taxon>Apidae</taxon>
        <taxon>Heterotrigona</taxon>
    </lineage>
</organism>